<keyword evidence="6 8" id="KW-1133">Transmembrane helix</keyword>
<evidence type="ECO:0000256" key="8">
    <source>
        <dbReference type="RuleBase" id="RU361233"/>
    </source>
</evidence>
<comment type="caution">
    <text evidence="10">The sequence shown here is derived from an EMBL/GenBank/DDBJ whole genome shotgun (WGS) entry which is preliminary data.</text>
</comment>
<keyword evidence="4 8" id="KW-1003">Cell membrane</keyword>
<dbReference type="Proteomes" id="UP000623129">
    <property type="component" value="Unassembled WGS sequence"/>
</dbReference>
<comment type="subunit">
    <text evidence="3 8">Homodimer and heterodimers.</text>
</comment>
<accession>A0A833VNL8</accession>
<proteinExistence type="inferred from homology"/>
<evidence type="ECO:0000256" key="1">
    <source>
        <dbReference type="ARBA" id="ARBA00004651"/>
    </source>
</evidence>
<reference evidence="10" key="1">
    <citation type="submission" date="2020-01" db="EMBL/GenBank/DDBJ databases">
        <title>Genome sequence of Kobresia littledalei, the first chromosome-level genome in the family Cyperaceae.</title>
        <authorList>
            <person name="Qu G."/>
        </authorList>
    </citation>
    <scope>NUCLEOTIDE SEQUENCE</scope>
    <source>
        <strain evidence="10">C.B.Clarke</strain>
        <tissue evidence="10">Leaf</tissue>
    </source>
</reference>
<feature type="transmembrane region" description="Helical" evidence="8">
    <location>
        <begin position="121"/>
        <end position="141"/>
    </location>
</feature>
<keyword evidence="11" id="KW-1185">Reference proteome</keyword>
<dbReference type="EMBL" id="SWLB01000009">
    <property type="protein sequence ID" value="KAF3334650.1"/>
    <property type="molecule type" value="Genomic_DNA"/>
</dbReference>
<evidence type="ECO:0000256" key="4">
    <source>
        <dbReference type="ARBA" id="ARBA00022475"/>
    </source>
</evidence>
<gene>
    <name evidence="10" type="ORF">FCM35_KLT21254</name>
</gene>
<keyword evidence="7 8" id="KW-0472">Membrane</keyword>
<keyword evidence="5 8" id="KW-0812">Transmembrane</keyword>
<dbReference type="Pfam" id="PF04535">
    <property type="entry name" value="CASP_dom"/>
    <property type="match status" value="1"/>
</dbReference>
<dbReference type="InterPro" id="IPR006702">
    <property type="entry name" value="CASP_dom"/>
</dbReference>
<evidence type="ECO:0000313" key="10">
    <source>
        <dbReference type="EMBL" id="KAF3334650.1"/>
    </source>
</evidence>
<dbReference type="GO" id="GO:0005886">
    <property type="term" value="C:plasma membrane"/>
    <property type="evidence" value="ECO:0007669"/>
    <property type="project" value="UniProtKB-SubCell"/>
</dbReference>
<dbReference type="PANTHER" id="PTHR33573:SF60">
    <property type="entry name" value="CASP-LIKE PROTEIN 4B3"/>
    <property type="match status" value="1"/>
</dbReference>
<evidence type="ECO:0000313" key="11">
    <source>
        <dbReference type="Proteomes" id="UP000623129"/>
    </source>
</evidence>
<feature type="transmembrane region" description="Helical" evidence="8">
    <location>
        <begin position="86"/>
        <end position="105"/>
    </location>
</feature>
<dbReference type="AlphaFoldDB" id="A0A833VNL8"/>
<feature type="transmembrane region" description="Helical" evidence="8">
    <location>
        <begin position="42"/>
        <end position="66"/>
    </location>
</feature>
<evidence type="ECO:0000256" key="5">
    <source>
        <dbReference type="ARBA" id="ARBA00022692"/>
    </source>
</evidence>
<feature type="transmembrane region" description="Helical" evidence="8">
    <location>
        <begin position="161"/>
        <end position="183"/>
    </location>
</feature>
<evidence type="ECO:0000256" key="3">
    <source>
        <dbReference type="ARBA" id="ARBA00011489"/>
    </source>
</evidence>
<comment type="subcellular location">
    <subcellularLocation>
        <location evidence="1 8">Cell membrane</location>
        <topology evidence="1 8">Multi-pass membrane protein</topology>
    </subcellularLocation>
</comment>
<sequence length="191" mass="20786">MATPEVPVTTQPVGVADGGSNVGSTGNAIKSTMEKFYRDDTLLGKGIVVLRLLGWLFSLLSLIIMASNKHGDGKNFDQYEEYRYCLAVAILAFLYTMGQTALKFYESHKNKDMLPRKTASLLDFAGDQVIAYLLISGMSAATPLTDYMRKGSDNLFTDSSAASISMAFFAFLAIALSALISGYKLSQQFLD</sequence>
<dbReference type="PROSITE" id="PS51225">
    <property type="entry name" value="MARVEL"/>
    <property type="match status" value="1"/>
</dbReference>
<protein>
    <recommendedName>
        <fullName evidence="8">CASP-like protein</fullName>
    </recommendedName>
</protein>
<evidence type="ECO:0000256" key="2">
    <source>
        <dbReference type="ARBA" id="ARBA00007651"/>
    </source>
</evidence>
<dbReference type="PANTHER" id="PTHR33573">
    <property type="entry name" value="CASP-LIKE PROTEIN 4A4"/>
    <property type="match status" value="1"/>
</dbReference>
<dbReference type="InterPro" id="IPR008253">
    <property type="entry name" value="Marvel"/>
</dbReference>
<evidence type="ECO:0000259" key="9">
    <source>
        <dbReference type="PROSITE" id="PS51225"/>
    </source>
</evidence>
<feature type="domain" description="MARVEL" evidence="9">
    <location>
        <begin position="42"/>
        <end position="186"/>
    </location>
</feature>
<organism evidence="10 11">
    <name type="scientific">Carex littledalei</name>
    <dbReference type="NCBI Taxonomy" id="544730"/>
    <lineage>
        <taxon>Eukaryota</taxon>
        <taxon>Viridiplantae</taxon>
        <taxon>Streptophyta</taxon>
        <taxon>Embryophyta</taxon>
        <taxon>Tracheophyta</taxon>
        <taxon>Spermatophyta</taxon>
        <taxon>Magnoliopsida</taxon>
        <taxon>Liliopsida</taxon>
        <taxon>Poales</taxon>
        <taxon>Cyperaceae</taxon>
        <taxon>Cyperoideae</taxon>
        <taxon>Cariceae</taxon>
        <taxon>Carex</taxon>
        <taxon>Carex subgen. Euthyceras</taxon>
    </lineage>
</organism>
<evidence type="ECO:0000256" key="6">
    <source>
        <dbReference type="ARBA" id="ARBA00022989"/>
    </source>
</evidence>
<dbReference type="OrthoDB" id="1924823at2759"/>
<name>A0A833VNL8_9POAL</name>
<comment type="similarity">
    <text evidence="2 8">Belongs to the Casparian strip membrane proteins (CASP) family.</text>
</comment>
<evidence type="ECO:0000256" key="7">
    <source>
        <dbReference type="ARBA" id="ARBA00023136"/>
    </source>
</evidence>